<evidence type="ECO:0000259" key="4">
    <source>
        <dbReference type="PROSITE" id="PS01124"/>
    </source>
</evidence>
<dbReference type="InterPro" id="IPR018060">
    <property type="entry name" value="HTH_AraC"/>
</dbReference>
<protein>
    <submittedName>
        <fullName evidence="5">AraC family transcriptional regulator</fullName>
    </submittedName>
</protein>
<gene>
    <name evidence="5" type="ORF">KK488_09440</name>
</gene>
<dbReference type="PROSITE" id="PS00041">
    <property type="entry name" value="HTH_ARAC_FAMILY_1"/>
    <property type="match status" value="1"/>
</dbReference>
<keyword evidence="6" id="KW-1185">Reference proteome</keyword>
<reference evidence="5" key="1">
    <citation type="submission" date="2021-05" db="EMBL/GenBank/DDBJ databases">
        <title>Genome of Sphingobium sp. strain.</title>
        <authorList>
            <person name="Fan R."/>
        </authorList>
    </citation>
    <scope>NUCLEOTIDE SEQUENCE</scope>
    <source>
        <strain evidence="5">H33</strain>
    </source>
</reference>
<sequence>MRARLNSEIAMVDVAQICKLSLSHFVRAFSNTVGIAPYRWFLSARVEHAKGLLIRSALPLAQIALECGFSDQSHFTNTFVRHVAMTPGRWRRTYKDGANRRDLWDCG</sequence>
<dbReference type="InterPro" id="IPR009057">
    <property type="entry name" value="Homeodomain-like_sf"/>
</dbReference>
<dbReference type="Proteomes" id="UP001138757">
    <property type="component" value="Unassembled WGS sequence"/>
</dbReference>
<evidence type="ECO:0000256" key="1">
    <source>
        <dbReference type="ARBA" id="ARBA00023015"/>
    </source>
</evidence>
<organism evidence="5 6">
    <name type="scientific">Sphingobium nicotianae</name>
    <dbReference type="NCBI Taxonomy" id="2782607"/>
    <lineage>
        <taxon>Bacteria</taxon>
        <taxon>Pseudomonadati</taxon>
        <taxon>Pseudomonadota</taxon>
        <taxon>Alphaproteobacteria</taxon>
        <taxon>Sphingomonadales</taxon>
        <taxon>Sphingomonadaceae</taxon>
        <taxon>Sphingobium</taxon>
    </lineage>
</organism>
<dbReference type="InterPro" id="IPR018062">
    <property type="entry name" value="HTH_AraC-typ_CS"/>
</dbReference>
<dbReference type="AlphaFoldDB" id="A0A9X1DBS7"/>
<accession>A0A9X1DBS7</accession>
<dbReference type="PROSITE" id="PS01124">
    <property type="entry name" value="HTH_ARAC_FAMILY_2"/>
    <property type="match status" value="1"/>
</dbReference>
<keyword evidence="3" id="KW-0804">Transcription</keyword>
<proteinExistence type="predicted"/>
<keyword evidence="1" id="KW-0805">Transcription regulation</keyword>
<dbReference type="Gene3D" id="1.10.10.60">
    <property type="entry name" value="Homeodomain-like"/>
    <property type="match status" value="2"/>
</dbReference>
<dbReference type="EMBL" id="JAHGAW010000005">
    <property type="protein sequence ID" value="MBT2187165.1"/>
    <property type="molecule type" value="Genomic_DNA"/>
</dbReference>
<dbReference type="PANTHER" id="PTHR46796">
    <property type="entry name" value="HTH-TYPE TRANSCRIPTIONAL ACTIVATOR RHAS-RELATED"/>
    <property type="match status" value="1"/>
</dbReference>
<dbReference type="PRINTS" id="PR00032">
    <property type="entry name" value="HTHARAC"/>
</dbReference>
<comment type="caution">
    <text evidence="5">The sequence shown here is derived from an EMBL/GenBank/DDBJ whole genome shotgun (WGS) entry which is preliminary data.</text>
</comment>
<evidence type="ECO:0000313" key="5">
    <source>
        <dbReference type="EMBL" id="MBT2187165.1"/>
    </source>
</evidence>
<dbReference type="GO" id="GO:0043565">
    <property type="term" value="F:sequence-specific DNA binding"/>
    <property type="evidence" value="ECO:0007669"/>
    <property type="project" value="InterPro"/>
</dbReference>
<feature type="domain" description="HTH araC/xylS-type" evidence="4">
    <location>
        <begin position="1"/>
        <end position="93"/>
    </location>
</feature>
<evidence type="ECO:0000313" key="6">
    <source>
        <dbReference type="Proteomes" id="UP001138757"/>
    </source>
</evidence>
<dbReference type="Pfam" id="PF12833">
    <property type="entry name" value="HTH_18"/>
    <property type="match status" value="1"/>
</dbReference>
<dbReference type="SUPFAM" id="SSF46689">
    <property type="entry name" value="Homeodomain-like"/>
    <property type="match status" value="2"/>
</dbReference>
<keyword evidence="2" id="KW-0238">DNA-binding</keyword>
<evidence type="ECO:0000256" key="2">
    <source>
        <dbReference type="ARBA" id="ARBA00023125"/>
    </source>
</evidence>
<dbReference type="GO" id="GO:0003700">
    <property type="term" value="F:DNA-binding transcription factor activity"/>
    <property type="evidence" value="ECO:0007669"/>
    <property type="project" value="InterPro"/>
</dbReference>
<name>A0A9X1DBS7_9SPHN</name>
<dbReference type="InterPro" id="IPR050204">
    <property type="entry name" value="AraC_XylS_family_regulators"/>
</dbReference>
<dbReference type="SMART" id="SM00342">
    <property type="entry name" value="HTH_ARAC"/>
    <property type="match status" value="1"/>
</dbReference>
<dbReference type="PANTHER" id="PTHR46796:SF14">
    <property type="entry name" value="TRANSCRIPTIONAL REGULATORY PROTEIN"/>
    <property type="match status" value="1"/>
</dbReference>
<evidence type="ECO:0000256" key="3">
    <source>
        <dbReference type="ARBA" id="ARBA00023163"/>
    </source>
</evidence>
<dbReference type="InterPro" id="IPR020449">
    <property type="entry name" value="Tscrpt_reg_AraC-type_HTH"/>
</dbReference>